<gene>
    <name evidence="1" type="ORF">KCH_04280</name>
</gene>
<protein>
    <recommendedName>
        <fullName evidence="3">Knr4/Smi1-like domain-containing protein</fullName>
    </recommendedName>
</protein>
<sequence length="170" mass="18310">MPDLPGVATAEAALGVRLPPDYLDFLAVYGAGLLDDFLLIAAPATAPGHQNTSILELTGTFRRAAAEPYMARDLGDGEAYIHWGVDGGGGSYLWRIEGESSAEWPVCVYEDGLTVLPYGMVEFLARACTEGLPPDLQGKLRGGGGHEFLHWQDQYRRDAEQYGSDSYIGG</sequence>
<comment type="caution">
    <text evidence="1">The sequence shown here is derived from an EMBL/GenBank/DDBJ whole genome shotgun (WGS) entry which is preliminary data.</text>
</comment>
<dbReference type="HOGENOM" id="CLU_107171_0_0_11"/>
<dbReference type="SUPFAM" id="SSF160631">
    <property type="entry name" value="SMI1/KNR4-like"/>
    <property type="match status" value="1"/>
</dbReference>
<keyword evidence="2" id="KW-1185">Reference proteome</keyword>
<evidence type="ECO:0000313" key="1">
    <source>
        <dbReference type="EMBL" id="KDN87781.1"/>
    </source>
</evidence>
<reference evidence="1 2" key="1">
    <citation type="submission" date="2014-05" db="EMBL/GenBank/DDBJ databases">
        <title>Draft Genome Sequence of Kitasatospora cheerisanensis KCTC 2395.</title>
        <authorList>
            <person name="Nam D.H."/>
        </authorList>
    </citation>
    <scope>NUCLEOTIDE SEQUENCE [LARGE SCALE GENOMIC DNA]</scope>
    <source>
        <strain evidence="1 2">KCTC 2395</strain>
    </source>
</reference>
<dbReference type="EMBL" id="JNBY01000015">
    <property type="protein sequence ID" value="KDN87781.1"/>
    <property type="molecule type" value="Genomic_DNA"/>
</dbReference>
<name>A0A066ZBU7_9ACTN</name>
<organism evidence="1 2">
    <name type="scientific">Kitasatospora cheerisanensis KCTC 2395</name>
    <dbReference type="NCBI Taxonomy" id="1348663"/>
    <lineage>
        <taxon>Bacteria</taxon>
        <taxon>Bacillati</taxon>
        <taxon>Actinomycetota</taxon>
        <taxon>Actinomycetes</taxon>
        <taxon>Kitasatosporales</taxon>
        <taxon>Streptomycetaceae</taxon>
        <taxon>Kitasatospora</taxon>
    </lineage>
</organism>
<dbReference type="Pfam" id="PF14568">
    <property type="entry name" value="SUKH_6"/>
    <property type="match status" value="1"/>
</dbReference>
<dbReference type="eggNOG" id="ENOG502ZTQ9">
    <property type="taxonomic scope" value="Bacteria"/>
</dbReference>
<dbReference type="AlphaFoldDB" id="A0A066ZBU7"/>
<proteinExistence type="predicted"/>
<dbReference type="PATRIC" id="fig|1348663.4.peg.401"/>
<evidence type="ECO:0008006" key="3">
    <source>
        <dbReference type="Google" id="ProtNLM"/>
    </source>
</evidence>
<dbReference type="RefSeq" id="WP_084223119.1">
    <property type="nucleotide sequence ID" value="NZ_KK853997.1"/>
</dbReference>
<dbReference type="InterPro" id="IPR037883">
    <property type="entry name" value="Knr4/Smi1-like_sf"/>
</dbReference>
<dbReference type="Gene3D" id="3.40.1580.10">
    <property type="entry name" value="SMI1/KNR4-like"/>
    <property type="match status" value="1"/>
</dbReference>
<accession>A0A066ZBU7</accession>
<dbReference type="Proteomes" id="UP000027178">
    <property type="component" value="Unassembled WGS sequence"/>
</dbReference>
<evidence type="ECO:0000313" key="2">
    <source>
        <dbReference type="Proteomes" id="UP000027178"/>
    </source>
</evidence>